<proteinExistence type="predicted"/>
<dbReference type="NCBIfam" id="TIGR03357">
    <property type="entry name" value="VI_zyme"/>
    <property type="match status" value="1"/>
</dbReference>
<dbReference type="EMBL" id="UOFP01000180">
    <property type="protein sequence ID" value="VAW87328.1"/>
    <property type="molecule type" value="Genomic_DNA"/>
</dbReference>
<gene>
    <name evidence="2" type="ORF">MNBD_GAMMA18-272</name>
</gene>
<sequence length="165" mass="19529">MARVDKKKKLRPSILDRLFDNDTHNKTDRDPDQHQLLRELRNSIRRDLEFLLNTRFYISEPPDEFPELNKSLLNYGLPDLASVNIIDIEKRNEFAKKLEQTLNYFEPRFKSVKVSFMENFDKNDRTLRFRIDAVIYADPLPEIVVFDSILESATRMVSVKEISHG</sequence>
<protein>
    <submittedName>
        <fullName evidence="2">Uncharacterized protein ImpF</fullName>
    </submittedName>
</protein>
<dbReference type="SUPFAM" id="SSF160719">
    <property type="entry name" value="gpW/gp25-like"/>
    <property type="match status" value="1"/>
</dbReference>
<dbReference type="PANTHER" id="PTHR38595:SF2">
    <property type="entry name" value="TYPE VI SECRETION SYSTEM BASEPLATE SUBUNIT TSSE"/>
    <property type="match status" value="1"/>
</dbReference>
<dbReference type="Gene3D" id="3.10.450.40">
    <property type="match status" value="1"/>
</dbReference>
<dbReference type="Pfam" id="PF04965">
    <property type="entry name" value="GPW_gp25"/>
    <property type="match status" value="1"/>
</dbReference>
<feature type="domain" description="IraD/Gp25-like" evidence="1">
    <location>
        <begin position="39"/>
        <end position="139"/>
    </location>
</feature>
<accession>A0A3B0Z240</accession>
<reference evidence="2" key="1">
    <citation type="submission" date="2018-06" db="EMBL/GenBank/DDBJ databases">
        <authorList>
            <person name="Zhirakovskaya E."/>
        </authorList>
    </citation>
    <scope>NUCLEOTIDE SEQUENCE</scope>
</reference>
<dbReference type="AlphaFoldDB" id="A0A3B0Z240"/>
<dbReference type="InterPro" id="IPR017737">
    <property type="entry name" value="TssE1-like"/>
</dbReference>
<name>A0A3B0Z240_9ZZZZ</name>
<evidence type="ECO:0000313" key="2">
    <source>
        <dbReference type="EMBL" id="VAW87328.1"/>
    </source>
</evidence>
<dbReference type="PANTHER" id="PTHR38595">
    <property type="entry name" value="CYTOPLASMIC PROTEIN-RELATED"/>
    <property type="match status" value="1"/>
</dbReference>
<evidence type="ECO:0000259" key="1">
    <source>
        <dbReference type="Pfam" id="PF04965"/>
    </source>
</evidence>
<organism evidence="2">
    <name type="scientific">hydrothermal vent metagenome</name>
    <dbReference type="NCBI Taxonomy" id="652676"/>
    <lineage>
        <taxon>unclassified sequences</taxon>
        <taxon>metagenomes</taxon>
        <taxon>ecological metagenomes</taxon>
    </lineage>
</organism>
<dbReference type="InterPro" id="IPR007048">
    <property type="entry name" value="IraD/Gp25-like"/>
</dbReference>
<dbReference type="InterPro" id="IPR053176">
    <property type="entry name" value="T6SS_TssE1-like"/>
</dbReference>